<dbReference type="Proteomes" id="UP000198518">
    <property type="component" value="Unassembled WGS sequence"/>
</dbReference>
<dbReference type="OrthoDB" id="110514at2157"/>
<sequence>MKKIQRRQMLLASAGILAGTAGCASDDSNSDDSIKDSDGDGVIDSEDYAPRDPDVQSREDLDSTPTATAEPTETTTRPTTTAPTTTTTTEEPPSQSSSEMLNATVPSARTGVTHYNGRELVVKVRDYPEIEQDPARLAVITSGFPDGETYASGRSETFTPPSNGDDPREITVSVEGDLPEDERIFHSIVAIPDKEISEVSAEEVTRLGESAAFKLNGTSIERDEPDYLPDEDETDSFSRVEHEGSFNLDYSGSTNGREWSAGIYFYKSAYATMRSEPRGRDYDEYVAVANSNGNAEALAGILDSTAEDNGFESKREKVEFVIDFVQSLPYVTDDVSRGYDEYPKFPTETLVDSDGDCEDTAILLASILQADPFNYDMILIGPPEHMAAGIYSEEINGNYYELDGRDYYYIETTGTGWGIGDIPETYDGERATLYQV</sequence>
<evidence type="ECO:0000256" key="1">
    <source>
        <dbReference type="SAM" id="MobiDB-lite"/>
    </source>
</evidence>
<dbReference type="EMBL" id="FOJA01000001">
    <property type="protein sequence ID" value="SEW10321.1"/>
    <property type="molecule type" value="Genomic_DNA"/>
</dbReference>
<protein>
    <recommendedName>
        <fullName evidence="4">Transglutaminase-like superfamily protein</fullName>
    </recommendedName>
</protein>
<dbReference type="AlphaFoldDB" id="A0A1I0P865"/>
<dbReference type="PANTHER" id="PTHR39327">
    <property type="match status" value="1"/>
</dbReference>
<evidence type="ECO:0000313" key="3">
    <source>
        <dbReference type="Proteomes" id="UP000198518"/>
    </source>
</evidence>
<proteinExistence type="predicted"/>
<dbReference type="InterPro" id="IPR018247">
    <property type="entry name" value="EF_Hand_1_Ca_BS"/>
</dbReference>
<organism evidence="2 3">
    <name type="scientific">Halobacterium jilantaiense</name>
    <dbReference type="NCBI Taxonomy" id="355548"/>
    <lineage>
        <taxon>Archaea</taxon>
        <taxon>Methanobacteriati</taxon>
        <taxon>Methanobacteriota</taxon>
        <taxon>Stenosarchaea group</taxon>
        <taxon>Halobacteria</taxon>
        <taxon>Halobacteriales</taxon>
        <taxon>Halobacteriaceae</taxon>
        <taxon>Halobacterium</taxon>
    </lineage>
</organism>
<feature type="region of interest" description="Disordered" evidence="1">
    <location>
        <begin position="148"/>
        <end position="167"/>
    </location>
</feature>
<feature type="compositionally biased region" description="Basic and acidic residues" evidence="1">
    <location>
        <begin position="48"/>
        <end position="61"/>
    </location>
</feature>
<dbReference type="RefSeq" id="WP_089668685.1">
    <property type="nucleotide sequence ID" value="NZ_FOJA01000001.1"/>
</dbReference>
<accession>A0A1I0P865</accession>
<feature type="compositionally biased region" description="Low complexity" evidence="1">
    <location>
        <begin position="64"/>
        <end position="93"/>
    </location>
</feature>
<dbReference type="PROSITE" id="PS51257">
    <property type="entry name" value="PROKAR_LIPOPROTEIN"/>
    <property type="match status" value="1"/>
</dbReference>
<feature type="compositionally biased region" description="Polar residues" evidence="1">
    <location>
        <begin position="94"/>
        <end position="107"/>
    </location>
</feature>
<dbReference type="STRING" id="355548.SAMN04487945_1465"/>
<keyword evidence="3" id="KW-1185">Reference proteome</keyword>
<evidence type="ECO:0000313" key="2">
    <source>
        <dbReference type="EMBL" id="SEW10321.1"/>
    </source>
</evidence>
<dbReference type="InterPro" id="IPR010319">
    <property type="entry name" value="Transglutaminase-like_Cys_pept"/>
</dbReference>
<gene>
    <name evidence="2" type="ORF">SAMN04487945_1465</name>
</gene>
<reference evidence="2 3" key="1">
    <citation type="submission" date="2016-10" db="EMBL/GenBank/DDBJ databases">
        <authorList>
            <person name="de Groot N.N."/>
        </authorList>
    </citation>
    <scope>NUCLEOTIDE SEQUENCE [LARGE SCALE GENOMIC DNA]</scope>
    <source>
        <strain evidence="2 3">CGMCC 1.5337</strain>
    </source>
</reference>
<name>A0A1I0P865_9EURY</name>
<evidence type="ECO:0008006" key="4">
    <source>
        <dbReference type="Google" id="ProtNLM"/>
    </source>
</evidence>
<feature type="compositionally biased region" description="Polar residues" evidence="1">
    <location>
        <begin position="152"/>
        <end position="162"/>
    </location>
</feature>
<dbReference type="PANTHER" id="PTHR39327:SF1">
    <property type="entry name" value="BLR5470 PROTEIN"/>
    <property type="match status" value="1"/>
</dbReference>
<dbReference type="PROSITE" id="PS00018">
    <property type="entry name" value="EF_HAND_1"/>
    <property type="match status" value="1"/>
</dbReference>
<feature type="region of interest" description="Disordered" evidence="1">
    <location>
        <begin position="20"/>
        <end position="111"/>
    </location>
</feature>
<dbReference type="Gene3D" id="3.10.620.30">
    <property type="match status" value="1"/>
</dbReference>